<feature type="transmembrane region" description="Helical" evidence="5">
    <location>
        <begin position="151"/>
        <end position="169"/>
    </location>
</feature>
<evidence type="ECO:0000313" key="8">
    <source>
        <dbReference type="Proteomes" id="UP000243197"/>
    </source>
</evidence>
<evidence type="ECO:0000256" key="1">
    <source>
        <dbReference type="ARBA" id="ARBA00004141"/>
    </source>
</evidence>
<dbReference type="AlphaFoldDB" id="A0A1J1DZ14"/>
<keyword evidence="3 5" id="KW-1133">Transmembrane helix</keyword>
<feature type="domain" description="STAS" evidence="6">
    <location>
        <begin position="406"/>
        <end position="516"/>
    </location>
</feature>
<feature type="transmembrane region" description="Helical" evidence="5">
    <location>
        <begin position="223"/>
        <end position="248"/>
    </location>
</feature>
<dbReference type="GO" id="GO:0016020">
    <property type="term" value="C:membrane"/>
    <property type="evidence" value="ECO:0007669"/>
    <property type="project" value="UniProtKB-SubCell"/>
</dbReference>
<keyword evidence="4 5" id="KW-0472">Membrane</keyword>
<dbReference type="SUPFAM" id="SSF52091">
    <property type="entry name" value="SpoIIaa-like"/>
    <property type="match status" value="1"/>
</dbReference>
<feature type="transmembrane region" description="Helical" evidence="5">
    <location>
        <begin position="321"/>
        <end position="341"/>
    </location>
</feature>
<dbReference type="Proteomes" id="UP000243197">
    <property type="component" value="Chromosome"/>
</dbReference>
<keyword evidence="2 5" id="KW-0812">Transmembrane</keyword>
<dbReference type="Pfam" id="PF00916">
    <property type="entry name" value="Sulfate_transp"/>
    <property type="match status" value="1"/>
</dbReference>
<comment type="subcellular location">
    <subcellularLocation>
        <location evidence="1">Membrane</location>
        <topology evidence="1">Multi-pass membrane protein</topology>
    </subcellularLocation>
</comment>
<dbReference type="CDD" id="cd07042">
    <property type="entry name" value="STAS_SulP_like_sulfate_transporter"/>
    <property type="match status" value="1"/>
</dbReference>
<dbReference type="Gene3D" id="3.30.750.24">
    <property type="entry name" value="STAS domain"/>
    <property type="match status" value="1"/>
</dbReference>
<sequence length="519" mass="55361">MGGITAGVVALPLALAFGVQSGMGAEYGIYGAIILGIFASLFGGTDTQISGPTGPMTVVSSSIIVLMSGDGGLSMGVIIATFILSGIFQIILGVLKLGKYVKYMPYPVLSGFMTGIGVIIIIFQIYPFMGHASEGTAIRVFQNISNPISDINWHSVILGLSTIAIIYLFPRITKAVPSALVALIFCTVVSVLLDMSVPIIGEIPSGLPKVMLGEMASVEFSDIILIVQFAVMLSVLGAIDSLLTSVVADNLTKTNHRSNKELIGQGIGNMLSGVVGGIPGAGATMRTVVNINSGGKTRLSGVIHGMLLLAILLGLGKYAAYIPLSVLSGILITVGLGILDYKGLRHILKVPKTSAFILIVVLSVTIFGNLLNAVFIGIVLASVFYMKNTSDMIENKTKACFKLKDINLPERLKGKVFINEIYGSLFFGVASYFKSINVPKEAEILIIRLRKASYIDQSGVYAMEELIKKIEGSGVKVLMSGLDEQPMEMLNKLNIIPDTIPQNRVFKTFEDCKKKLPEI</sequence>
<dbReference type="InterPro" id="IPR001902">
    <property type="entry name" value="SLC26A/SulP_fam"/>
</dbReference>
<name>A0A1J1DZ14_9FLAO</name>
<dbReference type="PROSITE" id="PS50801">
    <property type="entry name" value="STAS"/>
    <property type="match status" value="1"/>
</dbReference>
<dbReference type="GO" id="GO:0055085">
    <property type="term" value="P:transmembrane transport"/>
    <property type="evidence" value="ECO:0007669"/>
    <property type="project" value="InterPro"/>
</dbReference>
<feature type="transmembrane region" description="Helical" evidence="5">
    <location>
        <begin position="107"/>
        <end position="126"/>
    </location>
</feature>
<organism evidence="7 8">
    <name type="scientific">Ichthyobacterium seriolicida</name>
    <dbReference type="NCBI Taxonomy" id="242600"/>
    <lineage>
        <taxon>Bacteria</taxon>
        <taxon>Pseudomonadati</taxon>
        <taxon>Bacteroidota</taxon>
        <taxon>Flavobacteriia</taxon>
        <taxon>Flavobacteriales</taxon>
        <taxon>Ichthyobacteriaceae</taxon>
        <taxon>Ichthyobacterium</taxon>
    </lineage>
</organism>
<dbReference type="InterPro" id="IPR036513">
    <property type="entry name" value="STAS_dom_sf"/>
</dbReference>
<gene>
    <name evidence="7" type="ORF">JBKA6_1146</name>
</gene>
<proteinExistence type="predicted"/>
<feature type="transmembrane region" description="Helical" evidence="5">
    <location>
        <begin position="353"/>
        <end position="386"/>
    </location>
</feature>
<evidence type="ECO:0000259" key="6">
    <source>
        <dbReference type="PROSITE" id="PS50801"/>
    </source>
</evidence>
<feature type="transmembrane region" description="Helical" evidence="5">
    <location>
        <begin position="299"/>
        <end position="315"/>
    </location>
</feature>
<evidence type="ECO:0000313" key="7">
    <source>
        <dbReference type="EMBL" id="BAV95159.1"/>
    </source>
</evidence>
<evidence type="ECO:0000256" key="5">
    <source>
        <dbReference type="SAM" id="Phobius"/>
    </source>
</evidence>
<feature type="transmembrane region" description="Helical" evidence="5">
    <location>
        <begin position="181"/>
        <end position="203"/>
    </location>
</feature>
<dbReference type="InterPro" id="IPR011547">
    <property type="entry name" value="SLC26A/SulP_dom"/>
</dbReference>
<evidence type="ECO:0000256" key="4">
    <source>
        <dbReference type="ARBA" id="ARBA00023136"/>
    </source>
</evidence>
<dbReference type="PANTHER" id="PTHR11814">
    <property type="entry name" value="SULFATE TRANSPORTER"/>
    <property type="match status" value="1"/>
</dbReference>
<dbReference type="InterPro" id="IPR002645">
    <property type="entry name" value="STAS_dom"/>
</dbReference>
<dbReference type="EMBL" id="AP014564">
    <property type="protein sequence ID" value="BAV95159.1"/>
    <property type="molecule type" value="Genomic_DNA"/>
</dbReference>
<evidence type="ECO:0000256" key="3">
    <source>
        <dbReference type="ARBA" id="ARBA00022989"/>
    </source>
</evidence>
<dbReference type="KEGG" id="ise:JBKA6_1146"/>
<protein>
    <submittedName>
        <fullName evidence="7">Sulfate permease</fullName>
    </submittedName>
</protein>
<dbReference type="Pfam" id="PF01740">
    <property type="entry name" value="STAS"/>
    <property type="match status" value="1"/>
</dbReference>
<keyword evidence="8" id="KW-1185">Reference proteome</keyword>
<feature type="transmembrane region" description="Helical" evidence="5">
    <location>
        <begin position="75"/>
        <end position="95"/>
    </location>
</feature>
<feature type="transmembrane region" description="Helical" evidence="5">
    <location>
        <begin position="28"/>
        <end position="45"/>
    </location>
</feature>
<accession>A0A1J1DZ14</accession>
<evidence type="ECO:0000256" key="2">
    <source>
        <dbReference type="ARBA" id="ARBA00022692"/>
    </source>
</evidence>
<reference evidence="7 8" key="1">
    <citation type="submission" date="2014-03" db="EMBL/GenBank/DDBJ databases">
        <title>complete genome sequence of Flavobacteriaceae bacterium JBKA-6.</title>
        <authorList>
            <person name="Takano T."/>
            <person name="Nakamura Y."/>
            <person name="Takuma S."/>
            <person name="Yasuike M."/>
            <person name="Matsuyama T."/>
            <person name="Sakai T."/>
            <person name="Fujiwara A."/>
            <person name="Kimoto K."/>
            <person name="Fukuda Y."/>
            <person name="Kondo H."/>
            <person name="Hirono I."/>
            <person name="Nakayasu C."/>
        </authorList>
    </citation>
    <scope>NUCLEOTIDE SEQUENCE [LARGE SCALE GENOMIC DNA]</scope>
    <source>
        <strain evidence="7 8">JBKA-6</strain>
    </source>
</reference>